<dbReference type="EMBL" id="UYJE01008159">
    <property type="protein sequence ID" value="VDI61633.1"/>
    <property type="molecule type" value="Genomic_DNA"/>
</dbReference>
<dbReference type="InterPro" id="IPR000477">
    <property type="entry name" value="RT_dom"/>
</dbReference>
<evidence type="ECO:0000256" key="1">
    <source>
        <dbReference type="SAM" id="MobiDB-lite"/>
    </source>
</evidence>
<accession>A0A8B6GBE1</accession>
<comment type="caution">
    <text evidence="3">The sequence shown here is derived from an EMBL/GenBank/DDBJ whole genome shotgun (WGS) entry which is preliminary data.</text>
</comment>
<feature type="domain" description="Reverse transcriptase" evidence="2">
    <location>
        <begin position="15"/>
        <end position="284"/>
    </location>
</feature>
<dbReference type="InterPro" id="IPR045609">
    <property type="entry name" value="DUF6451"/>
</dbReference>
<gene>
    <name evidence="3" type="ORF">MGAL_10B090974</name>
</gene>
<protein>
    <recommendedName>
        <fullName evidence="2">Reverse transcriptase domain-containing protein</fullName>
    </recommendedName>
</protein>
<organism evidence="3 4">
    <name type="scientific">Mytilus galloprovincialis</name>
    <name type="common">Mediterranean mussel</name>
    <dbReference type="NCBI Taxonomy" id="29158"/>
    <lineage>
        <taxon>Eukaryota</taxon>
        <taxon>Metazoa</taxon>
        <taxon>Spiralia</taxon>
        <taxon>Lophotrochozoa</taxon>
        <taxon>Mollusca</taxon>
        <taxon>Bivalvia</taxon>
        <taxon>Autobranchia</taxon>
        <taxon>Pteriomorphia</taxon>
        <taxon>Mytilida</taxon>
        <taxon>Mytiloidea</taxon>
        <taxon>Mytilidae</taxon>
        <taxon>Mytilinae</taxon>
        <taxon>Mytilus</taxon>
    </lineage>
</organism>
<dbReference type="AlphaFoldDB" id="A0A8B6GBE1"/>
<keyword evidence="4" id="KW-1185">Reference proteome</keyword>
<evidence type="ECO:0000259" key="2">
    <source>
        <dbReference type="PROSITE" id="PS50878"/>
    </source>
</evidence>
<evidence type="ECO:0000313" key="4">
    <source>
        <dbReference type="Proteomes" id="UP000596742"/>
    </source>
</evidence>
<dbReference type="PANTHER" id="PTHR47027">
    <property type="entry name" value="REVERSE TRANSCRIPTASE DOMAIN-CONTAINING PROTEIN"/>
    <property type="match status" value="1"/>
</dbReference>
<dbReference type="CDD" id="cd01650">
    <property type="entry name" value="RT_nLTR_like"/>
    <property type="match status" value="1"/>
</dbReference>
<dbReference type="Pfam" id="PF20049">
    <property type="entry name" value="DUF6451"/>
    <property type="match status" value="1"/>
</dbReference>
<dbReference type="SUPFAM" id="SSF56672">
    <property type="entry name" value="DNA/RNA polymerases"/>
    <property type="match status" value="1"/>
</dbReference>
<dbReference type="OrthoDB" id="6240251at2759"/>
<name>A0A8B6GBE1_MYTGA</name>
<reference evidence="3" key="1">
    <citation type="submission" date="2018-11" db="EMBL/GenBank/DDBJ databases">
        <authorList>
            <person name="Alioto T."/>
            <person name="Alioto T."/>
        </authorList>
    </citation>
    <scope>NUCLEOTIDE SEQUENCE</scope>
</reference>
<evidence type="ECO:0000313" key="3">
    <source>
        <dbReference type="EMBL" id="VDI61633.1"/>
    </source>
</evidence>
<dbReference type="PANTHER" id="PTHR47027:SF25">
    <property type="entry name" value="REVERSE TRANSCRIPTASE DOMAIN-CONTAINING PROTEIN"/>
    <property type="match status" value="1"/>
</dbReference>
<dbReference type="InterPro" id="IPR043502">
    <property type="entry name" value="DNA/RNA_pol_sf"/>
</dbReference>
<dbReference type="PROSITE" id="PS50878">
    <property type="entry name" value="RT_POL"/>
    <property type="match status" value="1"/>
</dbReference>
<dbReference type="Proteomes" id="UP000596742">
    <property type="component" value="Unassembled WGS sequence"/>
</dbReference>
<dbReference type="Pfam" id="PF00078">
    <property type="entry name" value="RVT_1"/>
    <property type="match status" value="1"/>
</dbReference>
<feature type="compositionally biased region" description="Basic residues" evidence="1">
    <location>
        <begin position="419"/>
        <end position="429"/>
    </location>
</feature>
<proteinExistence type="predicted"/>
<sequence length="473" mass="55364">MDNICIDKLHQLLNKIWNDEHIPDDWRKGILIKVTKKGDKSICSNWRGIILISIPRKVLCHIILQRLKKGVDKLLKDEQAGFRQERSYIDQIVTLRILIEQTIEWQTSLYLTFVYFERAFDSIDHRVLWSILRHYGIPEKIISVIQQLYDGFTCQVSHAETLTDPFPVSTGVRQGCLLSPLLFVIVIDWVSRKSYNTPLGIKWTLQSCLEDLDFADDICQLSHRHEDSQKQAANLETTAKQVGLYINAKKTKSMRVNSNQLNKTKVRDAEIEDVREFTYLRSVISTSGWTDEDIQSRKRIAQQAFAIQKPVWRSKALRLNTKIRIFNSNVKSILLYGSETWRLTAASTKTLQVFMNRCLRNIIGIKWPNTISNKELWKRTRQEPIERTITTRRWKWIGHPLRKSNPNVTRQALDWNPQGHRKRGRPKSTWRRDLTSDLLKIGKTWGEAKKLAKDRKRWKATVVALCPPWDEVD</sequence>
<feature type="region of interest" description="Disordered" evidence="1">
    <location>
        <begin position="411"/>
        <end position="430"/>
    </location>
</feature>